<reference evidence="6" key="2">
    <citation type="submission" date="2024-04" db="EMBL/GenBank/DDBJ databases">
        <authorList>
            <person name="Chen Y."/>
            <person name="Shah S."/>
            <person name="Dougan E. K."/>
            <person name="Thang M."/>
            <person name="Chan C."/>
        </authorList>
    </citation>
    <scope>NUCLEOTIDE SEQUENCE [LARGE SCALE GENOMIC DNA]</scope>
</reference>
<proteinExistence type="predicted"/>
<feature type="region of interest" description="Disordered" evidence="3">
    <location>
        <begin position="745"/>
        <end position="765"/>
    </location>
</feature>
<dbReference type="Proteomes" id="UP001152797">
    <property type="component" value="Unassembled WGS sequence"/>
</dbReference>
<evidence type="ECO:0000256" key="3">
    <source>
        <dbReference type="SAM" id="MobiDB-lite"/>
    </source>
</evidence>
<keyword evidence="1 2" id="KW-0175">Coiled coil</keyword>
<name>A0A9P1CX73_9DINO</name>
<dbReference type="PANTHER" id="PTHR32083">
    <property type="entry name" value="CILIA AND FLAGELLA-ASSOCIATED PROTEIN 58-RELATED"/>
    <property type="match status" value="1"/>
</dbReference>
<feature type="chain" id="PRO_5043270836" description="Homing endonuclease LAGLIDADG domain-containing protein" evidence="4">
    <location>
        <begin position="24"/>
        <end position="1270"/>
    </location>
</feature>
<feature type="coiled-coil region" evidence="2">
    <location>
        <begin position="357"/>
        <end position="384"/>
    </location>
</feature>
<feature type="signal peptide" evidence="4">
    <location>
        <begin position="1"/>
        <end position="23"/>
    </location>
</feature>
<dbReference type="Gene3D" id="3.10.28.10">
    <property type="entry name" value="Homing endonucleases"/>
    <property type="match status" value="2"/>
</dbReference>
<comment type="caution">
    <text evidence="5">The sequence shown here is derived from an EMBL/GenBank/DDBJ whole genome shotgun (WGS) entry which is preliminary data.</text>
</comment>
<dbReference type="SUPFAM" id="SSF55608">
    <property type="entry name" value="Homing endonucleases"/>
    <property type="match status" value="2"/>
</dbReference>
<evidence type="ECO:0000313" key="6">
    <source>
        <dbReference type="EMBL" id="CAL1151321.1"/>
    </source>
</evidence>
<dbReference type="OrthoDB" id="434263at2759"/>
<evidence type="ECO:0008006" key="8">
    <source>
        <dbReference type="Google" id="ProtNLM"/>
    </source>
</evidence>
<evidence type="ECO:0000256" key="4">
    <source>
        <dbReference type="SAM" id="SignalP"/>
    </source>
</evidence>
<organism evidence="5">
    <name type="scientific">Cladocopium goreaui</name>
    <dbReference type="NCBI Taxonomy" id="2562237"/>
    <lineage>
        <taxon>Eukaryota</taxon>
        <taxon>Sar</taxon>
        <taxon>Alveolata</taxon>
        <taxon>Dinophyceae</taxon>
        <taxon>Suessiales</taxon>
        <taxon>Symbiodiniaceae</taxon>
        <taxon>Cladocopium</taxon>
    </lineage>
</organism>
<protein>
    <recommendedName>
        <fullName evidence="8">Homing endonuclease LAGLIDADG domain-containing protein</fullName>
    </recommendedName>
</protein>
<evidence type="ECO:0000313" key="5">
    <source>
        <dbReference type="EMBL" id="CAI3997946.1"/>
    </source>
</evidence>
<dbReference type="EMBL" id="CAMXCT010002402">
    <property type="protein sequence ID" value="CAI3997946.1"/>
    <property type="molecule type" value="Genomic_DNA"/>
</dbReference>
<evidence type="ECO:0000313" key="7">
    <source>
        <dbReference type="Proteomes" id="UP001152797"/>
    </source>
</evidence>
<evidence type="ECO:0000256" key="2">
    <source>
        <dbReference type="SAM" id="Coils"/>
    </source>
</evidence>
<keyword evidence="4" id="KW-0732">Signal</keyword>
<dbReference type="EMBL" id="CAMXCT030002402">
    <property type="protein sequence ID" value="CAL4785258.1"/>
    <property type="molecule type" value="Genomic_DNA"/>
</dbReference>
<feature type="coiled-coil region" evidence="2">
    <location>
        <begin position="1002"/>
        <end position="1130"/>
    </location>
</feature>
<evidence type="ECO:0000256" key="1">
    <source>
        <dbReference type="ARBA" id="ARBA00023054"/>
    </source>
</evidence>
<feature type="coiled-coil region" evidence="2">
    <location>
        <begin position="891"/>
        <end position="925"/>
    </location>
</feature>
<dbReference type="AlphaFoldDB" id="A0A9P1CX73"/>
<accession>A0A9P1CX73</accession>
<dbReference type="InterPro" id="IPR027434">
    <property type="entry name" value="Homing_endonucl"/>
</dbReference>
<feature type="region of interest" description="Disordered" evidence="3">
    <location>
        <begin position="1188"/>
        <end position="1234"/>
    </location>
</feature>
<feature type="compositionally biased region" description="Pro residues" evidence="3">
    <location>
        <begin position="755"/>
        <end position="765"/>
    </location>
</feature>
<reference evidence="5" key="1">
    <citation type="submission" date="2022-10" db="EMBL/GenBank/DDBJ databases">
        <authorList>
            <person name="Chen Y."/>
            <person name="Dougan E. K."/>
            <person name="Chan C."/>
            <person name="Rhodes N."/>
            <person name="Thang M."/>
        </authorList>
    </citation>
    <scope>NUCLEOTIDE SEQUENCE</scope>
</reference>
<gene>
    <name evidence="5" type="ORF">C1SCF055_LOCUS24282</name>
</gene>
<sequence>MRSKHSGGYVGLFIAAFCCLQLATVGPWSSPPKRCFAATDSEIVKLQQRRDQLKCCLKSMKFPPPKTFTVDGQIYPLPLKTIGPPPGEPSREELEYLAGFFDGDGCVTMAGRSVVLSVSQSIDSARVLLRFREAFGGGVRLSENRHGCCRAVLEWYICGNASRRAASLMATVACLKQAELKIASSRVSGLQLGTVRAKLKTLKKPTHIPMQFCGSWQYFSGFFDAEGCIVITQLFALRLIVRQNNRYILEYLLKFLHQSHLDRWKLHGDNSSPSWVLVCEHRGTCLLTLRHLVDHGLSLKKPQADCVLETKPSCDTNLALREAVSGLSGQQSRFERLDGQGVLRAQAIQRLQKRLRRSSCPKEAERLKEKIKKLQQKHAKGKLLCQIRTLKADICQNLSEGGYFVSSSEGESVQLLQSLEALADANHLRCGCLLLVLQGHAQSLQELTKALVRRTAYDMALADGLMVLGFFVPLALCATALLGRVVYALSGEICEAVSAAAVVLAAQPRALSPQKRVLKWFLCPKLLELQGSAYRESPGSKIAPAARCAAFSSSESIRAEFGVLVGHIAMQEVVLSQRPQPEIYSLPAASSVVLGEYVSVDPVLISERARQSAQYAQAVGRHGLLRQFQQKNGRMSIFFDDGGVGNNGQTGWWIAEEESFGESCLLWCPGPRGRLPETGWQWRGYMSWYEVDLHVLQKDAAQDLEPHSLIFAGNLLLDVLGQTFVCCLKGAELMLNEFTAKMTQSGASEHSEVQLPPPSPPPSPVELPEEPVLFVESVFPPPREEVIEPEIQAMEEASEELLLEVRRAKENFMESFKAHLNARCTPEEEAQKEAELAKQHFSEAFASKAASQQELPLRRQVAEDELHSNELAQLLLAQHRSKVEKELQHQRQHHEAAMDNILLQVQELQRELRESLDARQATEMEKMELMENHRREVEEMRRMNVEGGQDDGMQRRNADLEAENAECKAKLSEAATALWSHEAALQEALQEASTLRSELLNTSAAEEEITLLREELAQLRNEGSAGASNTEAEQQMQELADDYQRALADISSLRAIYDTEIEGLTEELSQCKAAHGEELASLQEQLQSAKAQQEAAKKSQSLQDVLSKRVVQLEAKLHQQDMEKDAMKEELEKLRPMAAATAEVEQRATSAEEVLATTAANFQAAEARQLQAEEMVRQLKQRCQSLEAQLSKRPEHSMSLRSDPALMSRGTKPMTRPDLPIKSTGSMPPSKVPVTRVEGPLVGFSSALSPTAPNTPLLETRKVLVQRPNE</sequence>
<keyword evidence="7" id="KW-1185">Reference proteome</keyword>
<dbReference type="EMBL" id="CAMXCT020002402">
    <property type="protein sequence ID" value="CAL1151321.1"/>
    <property type="molecule type" value="Genomic_DNA"/>
</dbReference>